<dbReference type="InterPro" id="IPR015655">
    <property type="entry name" value="PP2C"/>
</dbReference>
<organism evidence="3 4">
    <name type="scientific">Roseiconus lacunae</name>
    <dbReference type="NCBI Taxonomy" id="2605694"/>
    <lineage>
        <taxon>Bacteria</taxon>
        <taxon>Pseudomonadati</taxon>
        <taxon>Planctomycetota</taxon>
        <taxon>Planctomycetia</taxon>
        <taxon>Pirellulales</taxon>
        <taxon>Pirellulaceae</taxon>
        <taxon>Roseiconus</taxon>
    </lineage>
</organism>
<dbReference type="CDD" id="cd00143">
    <property type="entry name" value="PP2Cc"/>
    <property type="match status" value="1"/>
</dbReference>
<dbReference type="InterPro" id="IPR036457">
    <property type="entry name" value="PPM-type-like_dom_sf"/>
</dbReference>
<dbReference type="InterPro" id="IPR001932">
    <property type="entry name" value="PPM-type_phosphatase-like_dom"/>
</dbReference>
<sequence length="326" mass="36165">MHDSEFEFTQSETFGRTDIGRCRAVNQDQFLIAELSKSMLVSASSLEEIPAGRFYGKMQGQVLIVADGMGGHAAGEQASSVAAQHLISRLINSVHWFFHSDEDNEEDFVNSLRQLLRDAHTRILSEARHDANKAGMGTTLTMAYINWPTMYVVHAGDSRCYLVRQGMAKQLTTDHTLARQMVEAGGMKPEDEASSRWSNVLWNVLGGHGERELLAEVHRVDLQTDDSVILCSDGLYRYLENEQLAQFASAQNDASLLCQQLIDFANQAGGEDNITVIVAHPKPAHHRQLTDSSLTINNAYTDTIPDRPTDELTSDDLSDVVKRSDA</sequence>
<accession>A0ABT7PRH7</accession>
<evidence type="ECO:0000313" key="4">
    <source>
        <dbReference type="Proteomes" id="UP001239462"/>
    </source>
</evidence>
<feature type="region of interest" description="Disordered" evidence="1">
    <location>
        <begin position="305"/>
        <end position="326"/>
    </location>
</feature>
<dbReference type="Pfam" id="PF13672">
    <property type="entry name" value="PP2C_2"/>
    <property type="match status" value="1"/>
</dbReference>
<protein>
    <submittedName>
        <fullName evidence="3">Protein phosphatase 2C domain-containing protein</fullName>
    </submittedName>
</protein>
<dbReference type="PROSITE" id="PS51746">
    <property type="entry name" value="PPM_2"/>
    <property type="match status" value="1"/>
</dbReference>
<evidence type="ECO:0000313" key="3">
    <source>
        <dbReference type="EMBL" id="MDM4019109.1"/>
    </source>
</evidence>
<keyword evidence="4" id="KW-1185">Reference proteome</keyword>
<dbReference type="Gene3D" id="3.60.40.10">
    <property type="entry name" value="PPM-type phosphatase domain"/>
    <property type="match status" value="1"/>
</dbReference>
<dbReference type="PANTHER" id="PTHR47992">
    <property type="entry name" value="PROTEIN PHOSPHATASE"/>
    <property type="match status" value="1"/>
</dbReference>
<dbReference type="SMART" id="SM00331">
    <property type="entry name" value="PP2C_SIG"/>
    <property type="match status" value="1"/>
</dbReference>
<name>A0ABT7PRH7_9BACT</name>
<evidence type="ECO:0000259" key="2">
    <source>
        <dbReference type="PROSITE" id="PS51746"/>
    </source>
</evidence>
<proteinExistence type="predicted"/>
<gene>
    <name evidence="3" type="ORF">QTN89_26885</name>
</gene>
<dbReference type="SMART" id="SM00332">
    <property type="entry name" value="PP2Cc"/>
    <property type="match status" value="1"/>
</dbReference>
<evidence type="ECO:0000256" key="1">
    <source>
        <dbReference type="SAM" id="MobiDB-lite"/>
    </source>
</evidence>
<dbReference type="EMBL" id="JASZZN010000031">
    <property type="protein sequence ID" value="MDM4019109.1"/>
    <property type="molecule type" value="Genomic_DNA"/>
</dbReference>
<feature type="domain" description="PPM-type phosphatase" evidence="2">
    <location>
        <begin position="43"/>
        <end position="281"/>
    </location>
</feature>
<comment type="caution">
    <text evidence="3">The sequence shown here is derived from an EMBL/GenBank/DDBJ whole genome shotgun (WGS) entry which is preliminary data.</text>
</comment>
<dbReference type="Proteomes" id="UP001239462">
    <property type="component" value="Unassembled WGS sequence"/>
</dbReference>
<reference evidence="3 4" key="1">
    <citation type="submission" date="2023-06" db="EMBL/GenBank/DDBJ databases">
        <title>Roseiconus lacunae JC819 isolated from Gulf of Mannar region, Tamil Nadu.</title>
        <authorList>
            <person name="Pk S."/>
            <person name="Ch S."/>
            <person name="Ch V.R."/>
        </authorList>
    </citation>
    <scope>NUCLEOTIDE SEQUENCE [LARGE SCALE GENOMIC DNA]</scope>
    <source>
        <strain evidence="3 4">JC819</strain>
    </source>
</reference>
<dbReference type="RefSeq" id="WP_149498074.1">
    <property type="nucleotide sequence ID" value="NZ_JASZZN010000031.1"/>
</dbReference>
<dbReference type="SUPFAM" id="SSF81606">
    <property type="entry name" value="PP2C-like"/>
    <property type="match status" value="1"/>
</dbReference>